<proteinExistence type="predicted"/>
<gene>
    <name evidence="3" type="ORF">C4F49_12065</name>
</gene>
<protein>
    <recommendedName>
        <fullName evidence="2">F5/8 type C domain-containing protein</fullName>
    </recommendedName>
</protein>
<reference evidence="3" key="1">
    <citation type="submission" date="2018-02" db="EMBL/GenBank/DDBJ databases">
        <authorList>
            <person name="Vasarhelyi B.M."/>
            <person name="Deshmukh S."/>
            <person name="Balint B."/>
            <person name="Kukolya J."/>
        </authorList>
    </citation>
    <scope>NUCLEOTIDE SEQUENCE</scope>
    <source>
        <strain evidence="3">KB22</strain>
    </source>
</reference>
<dbReference type="Gene3D" id="2.60.40.1740">
    <property type="entry name" value="hypothetical protein (bacova_03559)"/>
    <property type="match status" value="1"/>
</dbReference>
<dbReference type="AlphaFoldDB" id="A0A928YR94"/>
<organism evidence="3 4">
    <name type="scientific">Sphingobacterium hungaricum</name>
    <dbReference type="NCBI Taxonomy" id="2082723"/>
    <lineage>
        <taxon>Bacteria</taxon>
        <taxon>Pseudomonadati</taxon>
        <taxon>Bacteroidota</taxon>
        <taxon>Sphingobacteriia</taxon>
        <taxon>Sphingobacteriales</taxon>
        <taxon>Sphingobacteriaceae</taxon>
        <taxon>Sphingobacterium</taxon>
    </lineage>
</organism>
<dbReference type="InterPro" id="IPR000421">
    <property type="entry name" value="FA58C"/>
</dbReference>
<keyword evidence="4" id="KW-1185">Reference proteome</keyword>
<dbReference type="InterPro" id="IPR008979">
    <property type="entry name" value="Galactose-bd-like_sf"/>
</dbReference>
<feature type="chain" id="PRO_5038125310" description="F5/8 type C domain-containing protein" evidence="1">
    <location>
        <begin position="31"/>
        <end position="324"/>
    </location>
</feature>
<evidence type="ECO:0000313" key="4">
    <source>
        <dbReference type="Proteomes" id="UP000616201"/>
    </source>
</evidence>
<feature type="domain" description="F5/8 type C" evidence="2">
    <location>
        <begin position="172"/>
        <end position="272"/>
    </location>
</feature>
<dbReference type="Proteomes" id="UP000616201">
    <property type="component" value="Unassembled WGS sequence"/>
</dbReference>
<accession>A0A928YR94</accession>
<comment type="caution">
    <text evidence="3">The sequence shown here is derived from an EMBL/GenBank/DDBJ whole genome shotgun (WGS) entry which is preliminary data.</text>
</comment>
<dbReference type="SUPFAM" id="SSF49785">
    <property type="entry name" value="Galactose-binding domain-like"/>
    <property type="match status" value="1"/>
</dbReference>
<dbReference type="Gene3D" id="2.60.120.260">
    <property type="entry name" value="Galactose-binding domain-like"/>
    <property type="match status" value="1"/>
</dbReference>
<evidence type="ECO:0000256" key="1">
    <source>
        <dbReference type="SAM" id="SignalP"/>
    </source>
</evidence>
<dbReference type="PROSITE" id="PS50022">
    <property type="entry name" value="FA58C_3"/>
    <property type="match status" value="1"/>
</dbReference>
<dbReference type="EMBL" id="PRDK01000006">
    <property type="protein sequence ID" value="MBE8714417.1"/>
    <property type="molecule type" value="Genomic_DNA"/>
</dbReference>
<evidence type="ECO:0000313" key="3">
    <source>
        <dbReference type="EMBL" id="MBE8714417.1"/>
    </source>
</evidence>
<name>A0A928YR94_9SPHI</name>
<dbReference type="Pfam" id="PF00754">
    <property type="entry name" value="F5_F8_type_C"/>
    <property type="match status" value="1"/>
</dbReference>
<dbReference type="PROSITE" id="PS51257">
    <property type="entry name" value="PROKAR_LIPOPROTEIN"/>
    <property type="match status" value="1"/>
</dbReference>
<dbReference type="Pfam" id="PF08522">
    <property type="entry name" value="BT_3987-like_N"/>
    <property type="match status" value="1"/>
</dbReference>
<keyword evidence="1" id="KW-0732">Signal</keyword>
<dbReference type="InterPro" id="IPR013728">
    <property type="entry name" value="BT_3987-like_N"/>
</dbReference>
<feature type="signal peptide" evidence="1">
    <location>
        <begin position="1"/>
        <end position="30"/>
    </location>
</feature>
<sequence length="324" mass="36297">MIMRTLKKYRTALTKSRLFFVSTSLGLLFASCTKDVEYTVENEGTIYMAQSYQNVAAVTLFDIDSIQDIYFGASYGGLQYPGADIPVSFEVDESLIATYNAQNGTEFIPFPASSYTISGLQTVIRAGRADSDPLKVVVTAKELVLGQPYMIPIKMVSAGSGSFNENLSVSYFRIDSLIRRERDITSQGTITVSNENNGGPTHNEGSLKLIDGDLATKYLTQTYAPNMWFQLKFPSAQIFGAYTFTSANDADTRDPKTWRLEGSNDGSTWTTLDTRTDFSFSERTQTRRFEFDNTTAYTTYRVVLVANNGASIFQMSEWRMIQYY</sequence>
<evidence type="ECO:0000259" key="2">
    <source>
        <dbReference type="PROSITE" id="PS50022"/>
    </source>
</evidence>